<protein>
    <recommendedName>
        <fullName evidence="9">GDP-perosamine synthase</fullName>
        <ecNumber evidence="8">2.6.1.102</ecNumber>
    </recommendedName>
</protein>
<evidence type="ECO:0000256" key="9">
    <source>
        <dbReference type="ARBA" id="ARBA00074221"/>
    </source>
</evidence>
<dbReference type="Pfam" id="PF01041">
    <property type="entry name" value="DegT_DnrJ_EryC1"/>
    <property type="match status" value="1"/>
</dbReference>
<dbReference type="CDD" id="cd00616">
    <property type="entry name" value="AHBA_syn"/>
    <property type="match status" value="1"/>
</dbReference>
<dbReference type="Gene3D" id="3.40.640.10">
    <property type="entry name" value="Type I PLP-dependent aspartate aminotransferase-like (Major domain)"/>
    <property type="match status" value="1"/>
</dbReference>
<dbReference type="SUPFAM" id="SSF53383">
    <property type="entry name" value="PLP-dependent transferases"/>
    <property type="match status" value="1"/>
</dbReference>
<keyword evidence="5 11" id="KW-0663">Pyridoxal phosphate</keyword>
<dbReference type="PANTHER" id="PTHR30244:SF34">
    <property type="entry name" value="DTDP-4-AMINO-4,6-DIDEOXYGALACTOSE TRANSAMINASE"/>
    <property type="match status" value="1"/>
</dbReference>
<comment type="similarity">
    <text evidence="6 12">Belongs to the DegT/DnrJ/EryC1 family.</text>
</comment>
<comment type="catalytic activity">
    <reaction evidence="7">
        <text>GDP-alpha-D-perosamine + 2-oxoglutarate = GDP-4-dehydro-alpha-D-rhamnose + L-glutamate</text>
        <dbReference type="Rhea" id="RHEA:36779"/>
        <dbReference type="ChEBI" id="CHEBI:16810"/>
        <dbReference type="ChEBI" id="CHEBI:29985"/>
        <dbReference type="ChEBI" id="CHEBI:57964"/>
        <dbReference type="ChEBI" id="CHEBI:73996"/>
        <dbReference type="EC" id="2.6.1.102"/>
    </reaction>
</comment>
<comment type="caution">
    <text evidence="13">The sequence shown here is derived from an EMBL/GenBank/DDBJ whole genome shotgun (WGS) entry which is preliminary data.</text>
</comment>
<organism evidence="13">
    <name type="scientific">Desulfacinum infernum</name>
    <dbReference type="NCBI Taxonomy" id="35837"/>
    <lineage>
        <taxon>Bacteria</taxon>
        <taxon>Pseudomonadati</taxon>
        <taxon>Thermodesulfobacteriota</taxon>
        <taxon>Syntrophobacteria</taxon>
        <taxon>Syntrophobacterales</taxon>
        <taxon>Syntrophobacteraceae</taxon>
        <taxon>Desulfacinum</taxon>
    </lineage>
</organism>
<evidence type="ECO:0000256" key="1">
    <source>
        <dbReference type="ARBA" id="ARBA00001933"/>
    </source>
</evidence>
<dbReference type="GO" id="GO:0102933">
    <property type="term" value="F:GDP-4-dehydro-6-deoxy-D-mannose-4-aminotransferase activity"/>
    <property type="evidence" value="ECO:0007669"/>
    <property type="project" value="UniProtKB-EC"/>
</dbReference>
<evidence type="ECO:0000256" key="8">
    <source>
        <dbReference type="ARBA" id="ARBA00066317"/>
    </source>
</evidence>
<evidence type="ECO:0000256" key="3">
    <source>
        <dbReference type="ARBA" id="ARBA00022576"/>
    </source>
</evidence>
<evidence type="ECO:0000256" key="6">
    <source>
        <dbReference type="ARBA" id="ARBA00037999"/>
    </source>
</evidence>
<comment type="cofactor">
    <cofactor evidence="1">
        <name>pyridoxal 5'-phosphate</name>
        <dbReference type="ChEBI" id="CHEBI:597326"/>
    </cofactor>
</comment>
<keyword evidence="3 13" id="KW-0032">Aminotransferase</keyword>
<feature type="modified residue" description="N6-(pyridoxal phosphate)lysine" evidence="11">
    <location>
        <position position="190"/>
    </location>
</feature>
<dbReference type="GO" id="GO:0030170">
    <property type="term" value="F:pyridoxal phosphate binding"/>
    <property type="evidence" value="ECO:0007669"/>
    <property type="project" value="TreeGrafter"/>
</dbReference>
<sequence length="400" mass="44769">MATNAFLPVARPWIDEREVQAVRRVLESGWLTQGPMVEAFEREFAQFVQTPYACAVSSCTTALHLALRAVGVGPGDEVITVSHSFIATANSIRYCGAVPVFADIEPGTFNLDPTCLDSLISQRTKAVLCVHQMGMPCDMARIVPWARAHGLAIIEDAACAIGSEIFWDGRWEKIGKPHGDAACFSFHPRKLLTTGDGGMITTARKDIEEKCRLWRHHGMSVPDAVRHASPHVVFESYETLGFNYRMTDIQAAVGREQLRKIPQIVSRRRLQVQRYREMLNSVVNIVFPEEPPWARSNWQSLCVRLPVLCDQAKVMQFLLEKGIATRRGIMCAHREPAYFQEPWSCGLGPGACGCPPGTCKRLKHSEEAQDRGLILPLFHDLTEEDQRRVVETLQEACARC</sequence>
<reference evidence="13" key="1">
    <citation type="journal article" date="2020" name="mSystems">
        <title>Genome- and Community-Level Interaction Insights into Carbon Utilization and Element Cycling Functions of Hydrothermarchaeota in Hydrothermal Sediment.</title>
        <authorList>
            <person name="Zhou Z."/>
            <person name="Liu Y."/>
            <person name="Xu W."/>
            <person name="Pan J."/>
            <person name="Luo Z.H."/>
            <person name="Li M."/>
        </authorList>
    </citation>
    <scope>NUCLEOTIDE SEQUENCE [LARGE SCALE GENOMIC DNA]</scope>
    <source>
        <strain evidence="13">SpSt-456</strain>
    </source>
</reference>
<proteinExistence type="inferred from homology"/>
<comment type="pathway">
    <text evidence="2">Bacterial outer membrane biogenesis; LPS O-antigen biosynthesis.</text>
</comment>
<dbReference type="InterPro" id="IPR000653">
    <property type="entry name" value="DegT/StrS_aminotransferase"/>
</dbReference>
<dbReference type="InterPro" id="IPR015422">
    <property type="entry name" value="PyrdxlP-dep_Trfase_small"/>
</dbReference>
<dbReference type="InterPro" id="IPR015421">
    <property type="entry name" value="PyrdxlP-dep_Trfase_major"/>
</dbReference>
<evidence type="ECO:0000313" key="13">
    <source>
        <dbReference type="EMBL" id="HFK98509.1"/>
    </source>
</evidence>
<dbReference type="AlphaFoldDB" id="A0A832A895"/>
<dbReference type="InterPro" id="IPR015424">
    <property type="entry name" value="PyrdxlP-dep_Trfase"/>
</dbReference>
<evidence type="ECO:0000256" key="7">
    <source>
        <dbReference type="ARBA" id="ARBA00051587"/>
    </source>
</evidence>
<dbReference type="FunFam" id="3.40.640.10:FF:000090">
    <property type="entry name" value="Pyridoxal phosphate-dependent aminotransferase"/>
    <property type="match status" value="1"/>
</dbReference>
<dbReference type="PIRSF" id="PIRSF000390">
    <property type="entry name" value="PLP_StrS"/>
    <property type="match status" value="1"/>
</dbReference>
<dbReference type="Gene3D" id="3.90.1150.10">
    <property type="entry name" value="Aspartate Aminotransferase, domain 1"/>
    <property type="match status" value="1"/>
</dbReference>
<dbReference type="GO" id="GO:0000271">
    <property type="term" value="P:polysaccharide biosynthetic process"/>
    <property type="evidence" value="ECO:0007669"/>
    <property type="project" value="TreeGrafter"/>
</dbReference>
<evidence type="ECO:0000256" key="11">
    <source>
        <dbReference type="PIRSR" id="PIRSR000390-2"/>
    </source>
</evidence>
<dbReference type="EMBL" id="DSTK01000040">
    <property type="protein sequence ID" value="HFK98509.1"/>
    <property type="molecule type" value="Genomic_DNA"/>
</dbReference>
<evidence type="ECO:0000256" key="5">
    <source>
        <dbReference type="ARBA" id="ARBA00022898"/>
    </source>
</evidence>
<evidence type="ECO:0000256" key="4">
    <source>
        <dbReference type="ARBA" id="ARBA00022679"/>
    </source>
</evidence>
<gene>
    <name evidence="13" type="ORF">ENS06_14445</name>
</gene>
<keyword evidence="4 13" id="KW-0808">Transferase</keyword>
<feature type="active site" description="Proton acceptor" evidence="10">
    <location>
        <position position="190"/>
    </location>
</feature>
<dbReference type="PANTHER" id="PTHR30244">
    <property type="entry name" value="TRANSAMINASE"/>
    <property type="match status" value="1"/>
</dbReference>
<dbReference type="EC" id="2.6.1.102" evidence="8"/>
<evidence type="ECO:0000256" key="10">
    <source>
        <dbReference type="PIRSR" id="PIRSR000390-1"/>
    </source>
</evidence>
<evidence type="ECO:0000256" key="12">
    <source>
        <dbReference type="RuleBase" id="RU004508"/>
    </source>
</evidence>
<evidence type="ECO:0000256" key="2">
    <source>
        <dbReference type="ARBA" id="ARBA00005125"/>
    </source>
</evidence>
<name>A0A832A895_9BACT</name>
<accession>A0A832A895</accession>